<proteinExistence type="predicted"/>
<reference evidence="7" key="2">
    <citation type="journal article" date="2017" name="J. Anim. Genet.">
        <title>Multiple reference genome sequences of hot pepper reveal the massive evolution of plant disease resistance genes by retroduplication.</title>
        <authorList>
            <person name="Kim S."/>
            <person name="Park J."/>
            <person name="Yeom S.-I."/>
            <person name="Kim Y.-M."/>
            <person name="Seo E."/>
            <person name="Kim K.-T."/>
            <person name="Kim M.-S."/>
            <person name="Lee J.M."/>
            <person name="Cheong K."/>
            <person name="Shin H.-S."/>
            <person name="Kim S.-B."/>
            <person name="Han K."/>
            <person name="Lee J."/>
            <person name="Park M."/>
            <person name="Lee H.-A."/>
            <person name="Lee H.-Y."/>
            <person name="Lee Y."/>
            <person name="Oh S."/>
            <person name="Lee J.H."/>
            <person name="Choi E."/>
            <person name="Choi E."/>
            <person name="Lee S.E."/>
            <person name="Jeon J."/>
            <person name="Kim H."/>
            <person name="Choi G."/>
            <person name="Song H."/>
            <person name="Lee J."/>
            <person name="Lee S.-C."/>
            <person name="Kwon J.-K."/>
            <person name="Lee H.-Y."/>
            <person name="Koo N."/>
            <person name="Hong Y."/>
            <person name="Kim R.W."/>
            <person name="Kang W.-H."/>
            <person name="Huh J.H."/>
            <person name="Kang B.-C."/>
            <person name="Yang T.-J."/>
            <person name="Lee Y.-H."/>
            <person name="Bennetzen J.L."/>
            <person name="Choi D."/>
        </authorList>
    </citation>
    <scope>NUCLEOTIDE SEQUENCE [LARGE SCALE GENOMIC DNA]</scope>
    <source>
        <strain evidence="7">cv. PBC81</strain>
    </source>
</reference>
<protein>
    <submittedName>
        <fullName evidence="6">Uncharacterized protein</fullName>
    </submittedName>
</protein>
<keyword evidence="2" id="KW-0863">Zinc-finger</keyword>
<accession>A0A2G2WQZ4</accession>
<organism evidence="6 7">
    <name type="scientific">Capsicum baccatum</name>
    <name type="common">Peruvian pepper</name>
    <dbReference type="NCBI Taxonomy" id="33114"/>
    <lineage>
        <taxon>Eukaryota</taxon>
        <taxon>Viridiplantae</taxon>
        <taxon>Streptophyta</taxon>
        <taxon>Embryophyta</taxon>
        <taxon>Tracheophyta</taxon>
        <taxon>Spermatophyta</taxon>
        <taxon>Magnoliopsida</taxon>
        <taxon>eudicotyledons</taxon>
        <taxon>Gunneridae</taxon>
        <taxon>Pentapetalae</taxon>
        <taxon>asterids</taxon>
        <taxon>lamiids</taxon>
        <taxon>Solanales</taxon>
        <taxon>Solanaceae</taxon>
        <taxon>Solanoideae</taxon>
        <taxon>Capsiceae</taxon>
        <taxon>Capsicum</taxon>
    </lineage>
</organism>
<dbReference type="GO" id="GO:0008270">
    <property type="term" value="F:zinc ion binding"/>
    <property type="evidence" value="ECO:0007669"/>
    <property type="project" value="UniProtKB-KW"/>
</dbReference>
<dbReference type="GO" id="GO:0034244">
    <property type="term" value="P:negative regulation of transcription elongation by RNA polymerase II"/>
    <property type="evidence" value="ECO:0007669"/>
    <property type="project" value="InterPro"/>
</dbReference>
<keyword evidence="4" id="KW-0805">Transcription regulation</keyword>
<dbReference type="AlphaFoldDB" id="A0A2G2WQZ4"/>
<dbReference type="EMBL" id="MLFT02000005">
    <property type="protein sequence ID" value="PHT47664.1"/>
    <property type="molecule type" value="Genomic_DNA"/>
</dbReference>
<dbReference type="Proteomes" id="UP000224567">
    <property type="component" value="Unassembled WGS sequence"/>
</dbReference>
<keyword evidence="1" id="KW-0479">Metal-binding</keyword>
<evidence type="ECO:0000256" key="2">
    <source>
        <dbReference type="ARBA" id="ARBA00022771"/>
    </source>
</evidence>
<dbReference type="GO" id="GO:0140566">
    <property type="term" value="F:histone reader activity"/>
    <property type="evidence" value="ECO:0007669"/>
    <property type="project" value="InterPro"/>
</dbReference>
<gene>
    <name evidence="6" type="ORF">CQW23_11872</name>
</gene>
<dbReference type="STRING" id="33114.A0A2G2WQZ4"/>
<keyword evidence="5" id="KW-0804">Transcription</keyword>
<reference evidence="6 7" key="1">
    <citation type="journal article" date="2017" name="Genome Biol.">
        <title>New reference genome sequences of hot pepper reveal the massive evolution of plant disease-resistance genes by retroduplication.</title>
        <authorList>
            <person name="Kim S."/>
            <person name="Park J."/>
            <person name="Yeom S.I."/>
            <person name="Kim Y.M."/>
            <person name="Seo E."/>
            <person name="Kim K.T."/>
            <person name="Kim M.S."/>
            <person name="Lee J.M."/>
            <person name="Cheong K."/>
            <person name="Shin H.S."/>
            <person name="Kim S.B."/>
            <person name="Han K."/>
            <person name="Lee J."/>
            <person name="Park M."/>
            <person name="Lee H.A."/>
            <person name="Lee H.Y."/>
            <person name="Lee Y."/>
            <person name="Oh S."/>
            <person name="Lee J.H."/>
            <person name="Choi E."/>
            <person name="Choi E."/>
            <person name="Lee S.E."/>
            <person name="Jeon J."/>
            <person name="Kim H."/>
            <person name="Choi G."/>
            <person name="Song H."/>
            <person name="Lee J."/>
            <person name="Lee S.C."/>
            <person name="Kwon J.K."/>
            <person name="Lee H.Y."/>
            <person name="Koo N."/>
            <person name="Hong Y."/>
            <person name="Kim R.W."/>
            <person name="Kang W.H."/>
            <person name="Huh J.H."/>
            <person name="Kang B.C."/>
            <person name="Yang T.J."/>
            <person name="Lee Y.H."/>
            <person name="Bennetzen J.L."/>
            <person name="Choi D."/>
        </authorList>
    </citation>
    <scope>NUCLEOTIDE SEQUENCE [LARGE SCALE GENOMIC DNA]</scope>
    <source>
        <strain evidence="7">cv. PBC81</strain>
    </source>
</reference>
<evidence type="ECO:0000313" key="6">
    <source>
        <dbReference type="EMBL" id="PHT47664.1"/>
    </source>
</evidence>
<evidence type="ECO:0000256" key="4">
    <source>
        <dbReference type="ARBA" id="ARBA00023015"/>
    </source>
</evidence>
<sequence length="272" mass="30802">MMIVGGFPNDSNSIDKNYSCRILMMTAVADSDDDCCRISCRIPMKHPRIDAVKYVTRGKDTFYMLLKRFVIALRHQGNTISFLVLMVLTGKRRTRGSFSTSGAQTSYSFPAKSPLQWLLGSARYTNPQNVKNTKITEQIKNIVQASKGYGELKSPGATNESPLMNPIMTYLCDPTLAHSWKGCLDIKGAPEFAPRMLNNCIQAYPPSKVRRDVCNEDTRLYFLASEIERFEIYTALVEFLCNKDSVMRMLINDVELILITKSLIHMRTTRAI</sequence>
<name>A0A2G2WQZ4_CAPBA</name>
<dbReference type="PANTHER" id="PTHR33304:SF50">
    <property type="match status" value="1"/>
</dbReference>
<dbReference type="InterPro" id="IPR049914">
    <property type="entry name" value="PHD1-3/5-6"/>
</dbReference>
<evidence type="ECO:0000256" key="5">
    <source>
        <dbReference type="ARBA" id="ARBA00023163"/>
    </source>
</evidence>
<dbReference type="PANTHER" id="PTHR33304">
    <property type="match status" value="1"/>
</dbReference>
<keyword evidence="3" id="KW-0862">Zinc</keyword>
<dbReference type="OrthoDB" id="1305340at2759"/>
<evidence type="ECO:0000313" key="7">
    <source>
        <dbReference type="Proteomes" id="UP000224567"/>
    </source>
</evidence>
<evidence type="ECO:0000256" key="3">
    <source>
        <dbReference type="ARBA" id="ARBA00022833"/>
    </source>
</evidence>
<evidence type="ECO:0000256" key="1">
    <source>
        <dbReference type="ARBA" id="ARBA00022723"/>
    </source>
</evidence>
<keyword evidence="7" id="KW-1185">Reference proteome</keyword>
<comment type="caution">
    <text evidence="6">The sequence shown here is derived from an EMBL/GenBank/DDBJ whole genome shotgun (WGS) entry which is preliminary data.</text>
</comment>